<name>A0A7V0LTW8_UNCW3</name>
<gene>
    <name evidence="1" type="ORF">ENH14_00395</name>
</gene>
<comment type="caution">
    <text evidence="1">The sequence shown here is derived from an EMBL/GenBank/DDBJ whole genome shotgun (WGS) entry which is preliminary data.</text>
</comment>
<dbReference type="Proteomes" id="UP000886381">
    <property type="component" value="Unassembled WGS sequence"/>
</dbReference>
<organism evidence="1">
    <name type="scientific">candidate division WOR-3 bacterium</name>
    <dbReference type="NCBI Taxonomy" id="2052148"/>
    <lineage>
        <taxon>Bacteria</taxon>
        <taxon>Bacteria division WOR-3</taxon>
    </lineage>
</organism>
<sequence>MIEIIIPSGRYTREELFDKLSRYFKTDEDLEMFITAMQETNQIVEVEPNVFETTAKREVKRRVPLYLTIPPEDEVMGDRINQIYVFRWTYY</sequence>
<protein>
    <submittedName>
        <fullName evidence="1">Uncharacterized protein</fullName>
    </submittedName>
</protein>
<proteinExistence type="predicted"/>
<dbReference type="EMBL" id="DRDR01000017">
    <property type="protein sequence ID" value="HDL59894.1"/>
    <property type="molecule type" value="Genomic_DNA"/>
</dbReference>
<dbReference type="AlphaFoldDB" id="A0A7V0LTW8"/>
<feature type="non-terminal residue" evidence="1">
    <location>
        <position position="91"/>
    </location>
</feature>
<evidence type="ECO:0000313" key="1">
    <source>
        <dbReference type="EMBL" id="HDL59894.1"/>
    </source>
</evidence>
<accession>A0A7V0LTW8</accession>
<reference evidence="1" key="1">
    <citation type="journal article" date="2020" name="mSystems">
        <title>Genome- and Community-Level Interaction Insights into Carbon Utilization and Element Cycling Functions of Hydrothermarchaeota in Hydrothermal Sediment.</title>
        <authorList>
            <person name="Zhou Z."/>
            <person name="Liu Y."/>
            <person name="Xu W."/>
            <person name="Pan J."/>
            <person name="Luo Z.H."/>
            <person name="Li M."/>
        </authorList>
    </citation>
    <scope>NUCLEOTIDE SEQUENCE [LARGE SCALE GENOMIC DNA]</scope>
    <source>
        <strain evidence="1">HyVt-28</strain>
    </source>
</reference>